<dbReference type="GO" id="GO:0003677">
    <property type="term" value="F:DNA binding"/>
    <property type="evidence" value="ECO:0007669"/>
    <property type="project" value="UniProtKB-KW"/>
</dbReference>
<feature type="compositionally biased region" description="Polar residues" evidence="6">
    <location>
        <begin position="560"/>
        <end position="576"/>
    </location>
</feature>
<evidence type="ECO:0000256" key="3">
    <source>
        <dbReference type="ARBA" id="ARBA00023235"/>
    </source>
</evidence>
<reference evidence="9" key="2">
    <citation type="journal article" date="2019" name="IMA Fungus">
        <title>Genome sequencing and comparison of five Tilletia species to identify candidate genes for the detection of regulated species infecting wheat.</title>
        <authorList>
            <person name="Nguyen H.D.T."/>
            <person name="Sultana T."/>
            <person name="Kesanakurti P."/>
            <person name="Hambleton S."/>
        </authorList>
    </citation>
    <scope>NUCLEOTIDE SEQUENCE</scope>
    <source>
        <strain evidence="9">DAOMC 236426</strain>
    </source>
</reference>
<keyword evidence="2" id="KW-0238">DNA-binding</keyword>
<dbReference type="GO" id="GO:0005694">
    <property type="term" value="C:chromosome"/>
    <property type="evidence" value="ECO:0007669"/>
    <property type="project" value="TreeGrafter"/>
</dbReference>
<evidence type="ECO:0000256" key="4">
    <source>
        <dbReference type="ARBA" id="ARBA00034617"/>
    </source>
</evidence>
<evidence type="ECO:0000256" key="2">
    <source>
        <dbReference type="ARBA" id="ARBA00023125"/>
    </source>
</evidence>
<dbReference type="PROSITE" id="PS51192">
    <property type="entry name" value="HELICASE_ATP_BIND_1"/>
    <property type="match status" value="1"/>
</dbReference>
<dbReference type="AlphaFoldDB" id="A0A8X7ML60"/>
<feature type="domain" description="Helicase C-terminal" evidence="8">
    <location>
        <begin position="173"/>
        <end position="335"/>
    </location>
</feature>
<dbReference type="EC" id="5.6.2.4" evidence="5"/>
<reference evidence="9" key="1">
    <citation type="submission" date="2016-04" db="EMBL/GenBank/DDBJ databases">
        <authorList>
            <person name="Nguyen H.D."/>
            <person name="Samba Siva P."/>
            <person name="Cullis J."/>
            <person name="Levesque C.A."/>
            <person name="Hambleton S."/>
        </authorList>
    </citation>
    <scope>NUCLEOTIDE SEQUENCE</scope>
    <source>
        <strain evidence="9">DAOMC 236426</strain>
    </source>
</reference>
<evidence type="ECO:0000256" key="1">
    <source>
        <dbReference type="ARBA" id="ARBA00005446"/>
    </source>
</evidence>
<protein>
    <recommendedName>
        <fullName evidence="5">DNA 3'-5' helicase</fullName>
        <ecNumber evidence="5">5.6.2.4</ecNumber>
    </recommendedName>
</protein>
<dbReference type="Gene3D" id="3.40.50.300">
    <property type="entry name" value="P-loop containing nucleotide triphosphate hydrolases"/>
    <property type="match status" value="2"/>
</dbReference>
<dbReference type="InterPro" id="IPR001650">
    <property type="entry name" value="Helicase_C-like"/>
</dbReference>
<dbReference type="SMART" id="SM00490">
    <property type="entry name" value="HELICc"/>
    <property type="match status" value="1"/>
</dbReference>
<dbReference type="PANTHER" id="PTHR13710">
    <property type="entry name" value="DNA HELICASE RECQ FAMILY MEMBER"/>
    <property type="match status" value="1"/>
</dbReference>
<evidence type="ECO:0000256" key="5">
    <source>
        <dbReference type="ARBA" id="ARBA00034808"/>
    </source>
</evidence>
<evidence type="ECO:0000259" key="7">
    <source>
        <dbReference type="PROSITE" id="PS51192"/>
    </source>
</evidence>
<evidence type="ECO:0000313" key="10">
    <source>
        <dbReference type="Proteomes" id="UP000077684"/>
    </source>
</evidence>
<organism evidence="9 10">
    <name type="scientific">Tilletia controversa</name>
    <name type="common">dwarf bunt fungus</name>
    <dbReference type="NCBI Taxonomy" id="13291"/>
    <lineage>
        <taxon>Eukaryota</taxon>
        <taxon>Fungi</taxon>
        <taxon>Dikarya</taxon>
        <taxon>Basidiomycota</taxon>
        <taxon>Ustilaginomycotina</taxon>
        <taxon>Exobasidiomycetes</taxon>
        <taxon>Tilletiales</taxon>
        <taxon>Tilletiaceae</taxon>
        <taxon>Tilletia</taxon>
    </lineage>
</organism>
<feature type="region of interest" description="Disordered" evidence="6">
    <location>
        <begin position="526"/>
        <end position="576"/>
    </location>
</feature>
<dbReference type="GO" id="GO:0000724">
    <property type="term" value="P:double-strand break repair via homologous recombination"/>
    <property type="evidence" value="ECO:0007669"/>
    <property type="project" value="TreeGrafter"/>
</dbReference>
<keyword evidence="3" id="KW-0413">Isomerase</keyword>
<feature type="compositionally biased region" description="Basic and acidic residues" evidence="6">
    <location>
        <begin position="526"/>
        <end position="550"/>
    </location>
</feature>
<evidence type="ECO:0000256" key="6">
    <source>
        <dbReference type="SAM" id="MobiDB-lite"/>
    </source>
</evidence>
<evidence type="ECO:0000313" key="9">
    <source>
        <dbReference type="EMBL" id="KAE8240124.1"/>
    </source>
</evidence>
<comment type="catalytic activity">
    <reaction evidence="4">
        <text>Couples ATP hydrolysis with the unwinding of duplex DNA by translocating in the 3'-5' direction.</text>
        <dbReference type="EC" id="5.6.2.4"/>
    </reaction>
</comment>
<dbReference type="Proteomes" id="UP000077684">
    <property type="component" value="Unassembled WGS sequence"/>
</dbReference>
<dbReference type="GO" id="GO:0043138">
    <property type="term" value="F:3'-5' DNA helicase activity"/>
    <property type="evidence" value="ECO:0007669"/>
    <property type="project" value="UniProtKB-EC"/>
</dbReference>
<dbReference type="Pfam" id="PF00271">
    <property type="entry name" value="Helicase_C"/>
    <property type="match status" value="1"/>
</dbReference>
<gene>
    <name evidence="9" type="ORF">A4X06_0g7900</name>
</gene>
<dbReference type="InterPro" id="IPR014001">
    <property type="entry name" value="Helicase_ATP-bd"/>
</dbReference>
<keyword evidence="10" id="KW-1185">Reference proteome</keyword>
<dbReference type="PROSITE" id="PS51194">
    <property type="entry name" value="HELICASE_CTER"/>
    <property type="match status" value="1"/>
</dbReference>
<dbReference type="GO" id="GO:0005737">
    <property type="term" value="C:cytoplasm"/>
    <property type="evidence" value="ECO:0007669"/>
    <property type="project" value="TreeGrafter"/>
</dbReference>
<proteinExistence type="inferred from homology"/>
<sequence length="639" mass="71192">MPDKRFVVLEPLVLLQEELKDRIGSEAVYVHAGNRTPELLKDIRKGKYRMIFLSPEMAIGNSFREVLMDKVFEASLGAIIFDEAQVLKDWAVDSQFRRGFREISVLRHMARVPGMAMSGTLPAAYREEVRRHFELQNEVVIDVGTDRPNIELVVQPIQHSLVSYLDVLACLSELHQDLPETEEQRAALKAKCKPTIVYIDNKTQQLDLFHKVRSWYSRFGLEDAVLLVSADMSASHRSQVKVLVEKGEVLCIISTSVLGMGSDMRKILRVILWRLTDSLAAAMQKLGRAGRDPATKAEAFILADKWSIPRVTQEALDRDGQLPTEPVPEGEEEGGIAVRSEVTKAREGADADLLLVVQTALLRRGCIRRLVNDLLGQPSPDQLPAPQDIFGPTLAKDLPCCVVCSKREIGQVPDAYLPTTTEEGRARDGITKLQEMVEPKLRQWRLSMWKEEWSKLDAPSWLGVSFYMRVEDIADVVRNLGKIDRGLTAEEDGFVERFVAMEAKSLVVPQLTAKLKEIIAEFDADKEKARQEKQAAADQARRERAKDKASKHAARKSAAQTSRADNAGEGSSQSVRYTPARQAYTCGACKKWNQENPDKEPLDAVGHTAKYKNCPAKIGIASTSHAPAASSSTSNANEK</sequence>
<name>A0A8X7ML60_9BASI</name>
<dbReference type="EMBL" id="LWDE02001520">
    <property type="protein sequence ID" value="KAE8240124.1"/>
    <property type="molecule type" value="Genomic_DNA"/>
</dbReference>
<dbReference type="InterPro" id="IPR027417">
    <property type="entry name" value="P-loop_NTPase"/>
</dbReference>
<accession>A0A8X7ML60</accession>
<comment type="similarity">
    <text evidence="1">Belongs to the helicase family. RecQ subfamily.</text>
</comment>
<dbReference type="PANTHER" id="PTHR13710:SF105">
    <property type="entry name" value="ATP-DEPENDENT DNA HELICASE Q1"/>
    <property type="match status" value="1"/>
</dbReference>
<feature type="domain" description="Helicase ATP-binding" evidence="7">
    <location>
        <begin position="1"/>
        <end position="139"/>
    </location>
</feature>
<dbReference type="GO" id="GO:0009378">
    <property type="term" value="F:four-way junction helicase activity"/>
    <property type="evidence" value="ECO:0007669"/>
    <property type="project" value="TreeGrafter"/>
</dbReference>
<evidence type="ECO:0000259" key="8">
    <source>
        <dbReference type="PROSITE" id="PS51194"/>
    </source>
</evidence>
<comment type="caution">
    <text evidence="9">The sequence shown here is derived from an EMBL/GenBank/DDBJ whole genome shotgun (WGS) entry which is preliminary data.</text>
</comment>
<dbReference type="SUPFAM" id="SSF52540">
    <property type="entry name" value="P-loop containing nucleoside triphosphate hydrolases"/>
    <property type="match status" value="1"/>
</dbReference>